<dbReference type="Proteomes" id="UP000291793">
    <property type="component" value="Unassembled WGS sequence"/>
</dbReference>
<dbReference type="Gene3D" id="3.80.10.10">
    <property type="entry name" value="Ribonuclease Inhibitor"/>
    <property type="match status" value="1"/>
</dbReference>
<evidence type="ECO:0000313" key="2">
    <source>
        <dbReference type="Proteomes" id="UP000291793"/>
    </source>
</evidence>
<sequence>MKLKGVDLSLLYSMDNFKKMTMPYLKASIDFNEFNKLKTLRISRTKVTSLAGIIAAPALSSLSLTYRHNLKAISEMNKLDNLSTRYRYIEKCKALRDFAVLEKSHSIEELFLADVDSVEFVPGIAALKIIKFCSLVDGNMEPPLTSKTLQRVSFYPMKKSCSHSKDETNQHLAK</sequence>
<dbReference type="RefSeq" id="WP_131407055.1">
    <property type="nucleotide sequence ID" value="NZ_SJOP01000003.1"/>
</dbReference>
<reference evidence="1 2" key="1">
    <citation type="submission" date="2019-02" db="EMBL/GenBank/DDBJ databases">
        <title>The draft genome of Kosakonia quasisacchari strain WCHKQ120001.</title>
        <authorList>
            <person name="Wang C."/>
            <person name="Feng Y."/>
            <person name="Zong Z."/>
        </authorList>
    </citation>
    <scope>NUCLEOTIDE SEQUENCE [LARGE SCALE GENOMIC DNA]</scope>
    <source>
        <strain evidence="1 2">WCHKQ120001</strain>
    </source>
</reference>
<keyword evidence="2" id="KW-1185">Reference proteome</keyword>
<comment type="caution">
    <text evidence="1">The sequence shown here is derived from an EMBL/GenBank/DDBJ whole genome shotgun (WGS) entry which is preliminary data.</text>
</comment>
<accession>A0A4R0HW42</accession>
<organism evidence="1 2">
    <name type="scientific">Kosakonia quasisacchari</name>
    <dbReference type="NCBI Taxonomy" id="2529380"/>
    <lineage>
        <taxon>Bacteria</taxon>
        <taxon>Pseudomonadati</taxon>
        <taxon>Pseudomonadota</taxon>
        <taxon>Gammaproteobacteria</taxon>
        <taxon>Enterobacterales</taxon>
        <taxon>Enterobacteriaceae</taxon>
        <taxon>Kosakonia</taxon>
    </lineage>
</organism>
<dbReference type="InterPro" id="IPR032675">
    <property type="entry name" value="LRR_dom_sf"/>
</dbReference>
<dbReference type="EMBL" id="SJOP01000003">
    <property type="protein sequence ID" value="TCC13782.1"/>
    <property type="molecule type" value="Genomic_DNA"/>
</dbReference>
<dbReference type="OrthoDB" id="9157385at2"/>
<protein>
    <submittedName>
        <fullName evidence="1">Uncharacterized protein</fullName>
    </submittedName>
</protein>
<gene>
    <name evidence="1" type="ORF">E0L21_04195</name>
</gene>
<dbReference type="AlphaFoldDB" id="A0A4R0HW42"/>
<name>A0A4R0HW42_9ENTR</name>
<proteinExistence type="predicted"/>
<evidence type="ECO:0000313" key="1">
    <source>
        <dbReference type="EMBL" id="TCC13782.1"/>
    </source>
</evidence>